<dbReference type="EMBL" id="MDCO01000001">
    <property type="protein sequence ID" value="OEJ15901.1"/>
    <property type="molecule type" value="Genomic_DNA"/>
</dbReference>
<organism evidence="1 2">
    <name type="scientific">Brachyspira hampsonii</name>
    <dbReference type="NCBI Taxonomy" id="1287055"/>
    <lineage>
        <taxon>Bacteria</taxon>
        <taxon>Pseudomonadati</taxon>
        <taxon>Spirochaetota</taxon>
        <taxon>Spirochaetia</taxon>
        <taxon>Brachyspirales</taxon>
        <taxon>Brachyspiraceae</taxon>
        <taxon>Brachyspira</taxon>
    </lineage>
</organism>
<gene>
    <name evidence="1" type="ORF">BFL38_10615</name>
</gene>
<comment type="caution">
    <text evidence="1">The sequence shown here is derived from an EMBL/GenBank/DDBJ whole genome shotgun (WGS) entry which is preliminary data.</text>
</comment>
<evidence type="ECO:0000313" key="2">
    <source>
        <dbReference type="Proteomes" id="UP000095247"/>
    </source>
</evidence>
<protein>
    <submittedName>
        <fullName evidence="1">Uncharacterized protein</fullName>
    </submittedName>
</protein>
<dbReference type="AlphaFoldDB" id="A0A1E5NIB0"/>
<name>A0A1E5NIB0_9SPIR</name>
<dbReference type="Proteomes" id="UP000095247">
    <property type="component" value="Unassembled WGS sequence"/>
</dbReference>
<proteinExistence type="predicted"/>
<dbReference type="RefSeq" id="WP_069725375.1">
    <property type="nucleotide sequence ID" value="NZ_MDCO01000001.1"/>
</dbReference>
<reference evidence="1 2" key="1">
    <citation type="submission" date="2016-08" db="EMBL/GenBank/DDBJ databases">
        <title>Characterization and recognition of Brachyspira hampsonii sp. nov., a novel intestinal spirochete that is pathogenic to pigs.</title>
        <authorList>
            <person name="Mirajkar N."/>
            <person name="La T."/>
            <person name="Phillips N."/>
            <person name="Hampson D."/>
            <person name="Gebhart C."/>
        </authorList>
    </citation>
    <scope>NUCLEOTIDE SEQUENCE [LARGE SCALE GENOMIC DNA]</scope>
    <source>
        <strain evidence="1 2">P280/1</strain>
    </source>
</reference>
<evidence type="ECO:0000313" key="1">
    <source>
        <dbReference type="EMBL" id="OEJ15901.1"/>
    </source>
</evidence>
<sequence length="97" mass="12078">MLNKKIIILREKVKSILKNMLPFHDLDFNIHFDRDYKQLKHIDLYMHHEYIRIKKGTKVENISDMNNKIRKCLKDIYKEFQEEIQNLFDRSYYDLEE</sequence>
<accession>A0A1E5NIB0</accession>